<protein>
    <submittedName>
        <fullName evidence="1">Uncharacterized protein</fullName>
    </submittedName>
</protein>
<sequence length="201" mass="22480">MTSISLSNCVDADSDEPRFRFQLDDLAILELAMAWPQLSSLHLGPTGWRRTSSTTLKGLKHLVQHCRYLAALSISVDAVNPPDTLDTAVDNIPTRCNELITTIDFMDSSVRDPCDVAAYLHFLFPRLVTIRREDYDDDALESWTQVERSLVSMNKARVWQSRMLERNIDTTTTKPYQVLGNGCSALILTTTVDSVGPFNAA</sequence>
<reference evidence="1 2" key="1">
    <citation type="submission" date="2018-02" db="EMBL/GenBank/DDBJ databases">
        <title>Genome sequence of the basidiomycete white-rot fungus Phlebia centrifuga.</title>
        <authorList>
            <person name="Granchi Z."/>
            <person name="Peng M."/>
            <person name="de Vries R.P."/>
            <person name="Hilden K."/>
            <person name="Makela M.R."/>
            <person name="Grigoriev I."/>
            <person name="Riley R."/>
        </authorList>
    </citation>
    <scope>NUCLEOTIDE SEQUENCE [LARGE SCALE GENOMIC DNA]</scope>
    <source>
        <strain evidence="1 2">FBCC195</strain>
    </source>
</reference>
<dbReference type="EMBL" id="MLYV02000755">
    <property type="protein sequence ID" value="PSR78212.1"/>
    <property type="molecule type" value="Genomic_DNA"/>
</dbReference>
<comment type="caution">
    <text evidence="1">The sequence shown here is derived from an EMBL/GenBank/DDBJ whole genome shotgun (WGS) entry which is preliminary data.</text>
</comment>
<evidence type="ECO:0000313" key="1">
    <source>
        <dbReference type="EMBL" id="PSR78212.1"/>
    </source>
</evidence>
<proteinExistence type="predicted"/>
<evidence type="ECO:0000313" key="2">
    <source>
        <dbReference type="Proteomes" id="UP000186601"/>
    </source>
</evidence>
<dbReference type="Proteomes" id="UP000186601">
    <property type="component" value="Unassembled WGS sequence"/>
</dbReference>
<name>A0A2R6NWF6_9APHY</name>
<organism evidence="1 2">
    <name type="scientific">Hermanssonia centrifuga</name>
    <dbReference type="NCBI Taxonomy" id="98765"/>
    <lineage>
        <taxon>Eukaryota</taxon>
        <taxon>Fungi</taxon>
        <taxon>Dikarya</taxon>
        <taxon>Basidiomycota</taxon>
        <taxon>Agaricomycotina</taxon>
        <taxon>Agaricomycetes</taxon>
        <taxon>Polyporales</taxon>
        <taxon>Meruliaceae</taxon>
        <taxon>Hermanssonia</taxon>
    </lineage>
</organism>
<dbReference type="OrthoDB" id="2684839at2759"/>
<keyword evidence="2" id="KW-1185">Reference proteome</keyword>
<dbReference type="AlphaFoldDB" id="A0A2R6NWF6"/>
<accession>A0A2R6NWF6</accession>
<gene>
    <name evidence="1" type="ORF">PHLCEN_2v7544</name>
</gene>